<dbReference type="AlphaFoldDB" id="A0A1E1MGG9"/>
<evidence type="ECO:0000256" key="6">
    <source>
        <dbReference type="ARBA" id="ARBA00022840"/>
    </source>
</evidence>
<evidence type="ECO:0000259" key="10">
    <source>
        <dbReference type="PROSITE" id="PS50011"/>
    </source>
</evidence>
<evidence type="ECO:0000256" key="4">
    <source>
        <dbReference type="ARBA" id="ARBA00022741"/>
    </source>
</evidence>
<dbReference type="Pfam" id="PF00069">
    <property type="entry name" value="Pkinase"/>
    <property type="match status" value="1"/>
</dbReference>
<dbReference type="SUPFAM" id="SSF56112">
    <property type="entry name" value="Protein kinase-like (PK-like)"/>
    <property type="match status" value="1"/>
</dbReference>
<name>A0A1E1MGG9_RHYSE</name>
<evidence type="ECO:0000256" key="2">
    <source>
        <dbReference type="ARBA" id="ARBA00022527"/>
    </source>
</evidence>
<feature type="region of interest" description="Disordered" evidence="9">
    <location>
        <begin position="148"/>
        <end position="168"/>
    </location>
</feature>
<dbReference type="InterPro" id="IPR050660">
    <property type="entry name" value="NEK_Ser/Thr_kinase"/>
</dbReference>
<evidence type="ECO:0000256" key="5">
    <source>
        <dbReference type="ARBA" id="ARBA00022777"/>
    </source>
</evidence>
<dbReference type="PROSITE" id="PS50011">
    <property type="entry name" value="PROTEIN_KINASE_DOM"/>
    <property type="match status" value="1"/>
</dbReference>
<dbReference type="PANTHER" id="PTHR43671:SF98">
    <property type="entry name" value="SERINE_THREONINE-PROTEIN KINASE NEK11"/>
    <property type="match status" value="1"/>
</dbReference>
<dbReference type="Gene3D" id="1.25.40.20">
    <property type="entry name" value="Ankyrin repeat-containing domain"/>
    <property type="match status" value="1"/>
</dbReference>
<sequence>MEELIRLKASLLDEDWCYITDFGLGKFSNSVLRGAGTRATFAGMGTPGYLAPETNGDDVAYSSKCDVFSLGCLLCNISVPSSMTSSAYAEASYRPITAQYPAELRNLISRCLRKTPSGHPSASEVASELCLIRDVFVGIMFQESIKPEAQKTSADQHVPSADDQSTSVVPVAKLPQPESEPKAMSKEEQDALTVQFRIAAERGDTTQLHQLLKDGAEIRGENVTYGSTALHFVVANGQTAAVILLLDVIGSQNNRFLNRSLKYWRQLFPVL</sequence>
<evidence type="ECO:0000256" key="8">
    <source>
        <dbReference type="ARBA" id="ARBA00048679"/>
    </source>
</evidence>
<dbReference type="EMBL" id="FJVC01000322">
    <property type="protein sequence ID" value="CZT48193.1"/>
    <property type="molecule type" value="Genomic_DNA"/>
</dbReference>
<gene>
    <name evidence="11" type="ORF">RSE6_08859</name>
</gene>
<reference evidence="12" key="1">
    <citation type="submission" date="2016-03" db="EMBL/GenBank/DDBJ databases">
        <authorList>
            <person name="Guldener U."/>
        </authorList>
    </citation>
    <scope>NUCLEOTIDE SEQUENCE [LARGE SCALE GENOMIC DNA]</scope>
</reference>
<protein>
    <recommendedName>
        <fullName evidence="1">non-specific serine/threonine protein kinase</fullName>
        <ecNumber evidence="1">2.7.11.1</ecNumber>
    </recommendedName>
</protein>
<keyword evidence="6" id="KW-0067">ATP-binding</keyword>
<evidence type="ECO:0000256" key="1">
    <source>
        <dbReference type="ARBA" id="ARBA00012513"/>
    </source>
</evidence>
<keyword evidence="3" id="KW-0808">Transferase</keyword>
<dbReference type="EC" id="2.7.11.1" evidence="1"/>
<dbReference type="SUPFAM" id="SSF48403">
    <property type="entry name" value="Ankyrin repeat"/>
    <property type="match status" value="1"/>
</dbReference>
<keyword evidence="5" id="KW-0418">Kinase</keyword>
<comment type="catalytic activity">
    <reaction evidence="7">
        <text>L-threonyl-[protein] + ATP = O-phospho-L-threonyl-[protein] + ADP + H(+)</text>
        <dbReference type="Rhea" id="RHEA:46608"/>
        <dbReference type="Rhea" id="RHEA-COMP:11060"/>
        <dbReference type="Rhea" id="RHEA-COMP:11605"/>
        <dbReference type="ChEBI" id="CHEBI:15378"/>
        <dbReference type="ChEBI" id="CHEBI:30013"/>
        <dbReference type="ChEBI" id="CHEBI:30616"/>
        <dbReference type="ChEBI" id="CHEBI:61977"/>
        <dbReference type="ChEBI" id="CHEBI:456216"/>
        <dbReference type="EC" id="2.7.11.1"/>
    </reaction>
</comment>
<feature type="domain" description="Protein kinase" evidence="10">
    <location>
        <begin position="1"/>
        <end position="137"/>
    </location>
</feature>
<organism evidence="11 12">
    <name type="scientific">Rhynchosporium secalis</name>
    <name type="common">Barley scald fungus</name>
    <dbReference type="NCBI Taxonomy" id="38038"/>
    <lineage>
        <taxon>Eukaryota</taxon>
        <taxon>Fungi</taxon>
        <taxon>Dikarya</taxon>
        <taxon>Ascomycota</taxon>
        <taxon>Pezizomycotina</taxon>
        <taxon>Leotiomycetes</taxon>
        <taxon>Helotiales</taxon>
        <taxon>Ploettnerulaceae</taxon>
        <taxon>Rhynchosporium</taxon>
    </lineage>
</organism>
<dbReference type="PANTHER" id="PTHR43671">
    <property type="entry name" value="SERINE/THREONINE-PROTEIN KINASE NEK"/>
    <property type="match status" value="1"/>
</dbReference>
<dbReference type="GO" id="GO:0005524">
    <property type="term" value="F:ATP binding"/>
    <property type="evidence" value="ECO:0007669"/>
    <property type="project" value="UniProtKB-KW"/>
</dbReference>
<comment type="catalytic activity">
    <reaction evidence="8">
        <text>L-seryl-[protein] + ATP = O-phospho-L-seryl-[protein] + ADP + H(+)</text>
        <dbReference type="Rhea" id="RHEA:17989"/>
        <dbReference type="Rhea" id="RHEA-COMP:9863"/>
        <dbReference type="Rhea" id="RHEA-COMP:11604"/>
        <dbReference type="ChEBI" id="CHEBI:15378"/>
        <dbReference type="ChEBI" id="CHEBI:29999"/>
        <dbReference type="ChEBI" id="CHEBI:30616"/>
        <dbReference type="ChEBI" id="CHEBI:83421"/>
        <dbReference type="ChEBI" id="CHEBI:456216"/>
        <dbReference type="EC" id="2.7.11.1"/>
    </reaction>
</comment>
<keyword evidence="2" id="KW-0723">Serine/threonine-protein kinase</keyword>
<keyword evidence="12" id="KW-1185">Reference proteome</keyword>
<dbReference type="InterPro" id="IPR011009">
    <property type="entry name" value="Kinase-like_dom_sf"/>
</dbReference>
<dbReference type="InterPro" id="IPR036770">
    <property type="entry name" value="Ankyrin_rpt-contain_sf"/>
</dbReference>
<dbReference type="InterPro" id="IPR000719">
    <property type="entry name" value="Prot_kinase_dom"/>
</dbReference>
<evidence type="ECO:0000256" key="3">
    <source>
        <dbReference type="ARBA" id="ARBA00022679"/>
    </source>
</evidence>
<dbReference type="Proteomes" id="UP000177625">
    <property type="component" value="Unassembled WGS sequence"/>
</dbReference>
<keyword evidence="4" id="KW-0547">Nucleotide-binding</keyword>
<evidence type="ECO:0000256" key="9">
    <source>
        <dbReference type="SAM" id="MobiDB-lite"/>
    </source>
</evidence>
<accession>A0A1E1MGG9</accession>
<evidence type="ECO:0000256" key="7">
    <source>
        <dbReference type="ARBA" id="ARBA00047899"/>
    </source>
</evidence>
<evidence type="ECO:0000313" key="11">
    <source>
        <dbReference type="EMBL" id="CZT48193.1"/>
    </source>
</evidence>
<dbReference type="Gene3D" id="1.10.510.10">
    <property type="entry name" value="Transferase(Phosphotransferase) domain 1"/>
    <property type="match status" value="1"/>
</dbReference>
<evidence type="ECO:0000313" key="12">
    <source>
        <dbReference type="Proteomes" id="UP000177625"/>
    </source>
</evidence>
<dbReference type="GO" id="GO:0004674">
    <property type="term" value="F:protein serine/threonine kinase activity"/>
    <property type="evidence" value="ECO:0007669"/>
    <property type="project" value="UniProtKB-KW"/>
</dbReference>
<proteinExistence type="predicted"/>